<dbReference type="PROSITE" id="PS00041">
    <property type="entry name" value="HTH_ARAC_FAMILY_1"/>
    <property type="match status" value="1"/>
</dbReference>
<dbReference type="GO" id="GO:0043565">
    <property type="term" value="F:sequence-specific DNA binding"/>
    <property type="evidence" value="ECO:0007669"/>
    <property type="project" value="InterPro"/>
</dbReference>
<dbReference type="InterPro" id="IPR014710">
    <property type="entry name" value="RmlC-like_jellyroll"/>
</dbReference>
<accession>A0A7T7XR55</accession>
<dbReference type="Pfam" id="PF02311">
    <property type="entry name" value="AraC_binding"/>
    <property type="match status" value="1"/>
</dbReference>
<gene>
    <name evidence="5" type="ORF">JFL75_08680</name>
</gene>
<dbReference type="PANTHER" id="PTHR43280">
    <property type="entry name" value="ARAC-FAMILY TRANSCRIPTIONAL REGULATOR"/>
    <property type="match status" value="1"/>
</dbReference>
<dbReference type="KEGG" id="bhc:JFL75_08680"/>
<dbReference type="Proteomes" id="UP000595917">
    <property type="component" value="Chromosome"/>
</dbReference>
<evidence type="ECO:0000259" key="4">
    <source>
        <dbReference type="PROSITE" id="PS01124"/>
    </source>
</evidence>
<dbReference type="SMART" id="SM00342">
    <property type="entry name" value="HTH_ARAC"/>
    <property type="match status" value="1"/>
</dbReference>
<keyword evidence="3" id="KW-0804">Transcription</keyword>
<evidence type="ECO:0000256" key="3">
    <source>
        <dbReference type="ARBA" id="ARBA00023163"/>
    </source>
</evidence>
<protein>
    <submittedName>
        <fullName evidence="5">AraC family transcriptional regulator</fullName>
    </submittedName>
</protein>
<dbReference type="PANTHER" id="PTHR43280:SF30">
    <property type="entry name" value="MMSAB OPERON REGULATORY PROTEIN"/>
    <property type="match status" value="1"/>
</dbReference>
<dbReference type="InterPro" id="IPR009057">
    <property type="entry name" value="Homeodomain-like_sf"/>
</dbReference>
<dbReference type="Pfam" id="PF12833">
    <property type="entry name" value="HTH_18"/>
    <property type="match status" value="1"/>
</dbReference>
<feature type="domain" description="HTH araC/xylS-type" evidence="4">
    <location>
        <begin position="172"/>
        <end position="270"/>
    </location>
</feature>
<proteinExistence type="predicted"/>
<dbReference type="InterPro" id="IPR003313">
    <property type="entry name" value="AraC-bd"/>
</dbReference>
<keyword evidence="2" id="KW-0238">DNA-binding</keyword>
<evidence type="ECO:0000256" key="2">
    <source>
        <dbReference type="ARBA" id="ARBA00023125"/>
    </source>
</evidence>
<dbReference type="PROSITE" id="PS01124">
    <property type="entry name" value="HTH_ARAC_FAMILY_2"/>
    <property type="match status" value="1"/>
</dbReference>
<dbReference type="InterPro" id="IPR018060">
    <property type="entry name" value="HTH_AraC"/>
</dbReference>
<dbReference type="PRINTS" id="PR00032">
    <property type="entry name" value="HTHARAC"/>
</dbReference>
<sequence>MRIKDAVYVYKFVGGGASSWHGRYHIHEPGEYEVHLFLEGEGAFLLNRSRYLIEKNRLFLTRPREFHAILPDAVKRPISYYAILFEPDSETADDQTLVSLIQRGNPRNRVVAPIESRERFLIEELYRLSRDTDQARQKPAEYLLLSLLHRWFTDSRETDKSPGRHEPNEHVESSLRLMQQSLRQKLSVGDMAGNLGLSEEYFIRLFHKELGMSPFQYFTRLKIEAASSFLVDSNRTVGSVADYFGFENPFHFSRIFKKCTGLAPQEYRRTFSHHHKDDSH</sequence>
<dbReference type="SUPFAM" id="SSF46689">
    <property type="entry name" value="Homeodomain-like"/>
    <property type="match status" value="2"/>
</dbReference>
<reference evidence="5" key="1">
    <citation type="submission" date="2021-01" db="EMBL/GenBank/DDBJ databases">
        <title>Description of Breznakiella homolactica.</title>
        <authorList>
            <person name="Song Y."/>
            <person name="Brune A."/>
        </authorList>
    </citation>
    <scope>NUCLEOTIDE SEQUENCE</scope>
    <source>
        <strain evidence="5">RmG30</strain>
    </source>
</reference>
<dbReference type="InterPro" id="IPR018062">
    <property type="entry name" value="HTH_AraC-typ_CS"/>
</dbReference>
<organism evidence="5 6">
    <name type="scientific">Breznakiella homolactica</name>
    <dbReference type="NCBI Taxonomy" id="2798577"/>
    <lineage>
        <taxon>Bacteria</taxon>
        <taxon>Pseudomonadati</taxon>
        <taxon>Spirochaetota</taxon>
        <taxon>Spirochaetia</taxon>
        <taxon>Spirochaetales</taxon>
        <taxon>Breznakiellaceae</taxon>
        <taxon>Breznakiella</taxon>
    </lineage>
</organism>
<dbReference type="SUPFAM" id="SSF51215">
    <property type="entry name" value="Regulatory protein AraC"/>
    <property type="match status" value="1"/>
</dbReference>
<keyword evidence="6" id="KW-1185">Reference proteome</keyword>
<dbReference type="Gene3D" id="1.10.10.60">
    <property type="entry name" value="Homeodomain-like"/>
    <property type="match status" value="2"/>
</dbReference>
<dbReference type="RefSeq" id="WP_215628282.1">
    <property type="nucleotide sequence ID" value="NZ_CP067089.2"/>
</dbReference>
<dbReference type="EMBL" id="CP067089">
    <property type="protein sequence ID" value="QQO10977.1"/>
    <property type="molecule type" value="Genomic_DNA"/>
</dbReference>
<evidence type="ECO:0000313" key="5">
    <source>
        <dbReference type="EMBL" id="QQO10977.1"/>
    </source>
</evidence>
<dbReference type="InterPro" id="IPR037923">
    <property type="entry name" value="HTH-like"/>
</dbReference>
<dbReference type="AlphaFoldDB" id="A0A7T7XR55"/>
<evidence type="ECO:0000313" key="6">
    <source>
        <dbReference type="Proteomes" id="UP000595917"/>
    </source>
</evidence>
<keyword evidence="1" id="KW-0805">Transcription regulation</keyword>
<dbReference type="GO" id="GO:0003700">
    <property type="term" value="F:DNA-binding transcription factor activity"/>
    <property type="evidence" value="ECO:0007669"/>
    <property type="project" value="InterPro"/>
</dbReference>
<dbReference type="InterPro" id="IPR020449">
    <property type="entry name" value="Tscrpt_reg_AraC-type_HTH"/>
</dbReference>
<name>A0A7T7XR55_9SPIR</name>
<dbReference type="Gene3D" id="2.60.120.10">
    <property type="entry name" value="Jelly Rolls"/>
    <property type="match status" value="1"/>
</dbReference>
<evidence type="ECO:0000256" key="1">
    <source>
        <dbReference type="ARBA" id="ARBA00023015"/>
    </source>
</evidence>